<name>A0ABS5A5M6_9PSEU</name>
<dbReference type="InterPro" id="IPR013216">
    <property type="entry name" value="Methyltransf_11"/>
</dbReference>
<dbReference type="RefSeq" id="WP_158103522.1">
    <property type="nucleotide sequence ID" value="NZ_JAGIOO010000001.1"/>
</dbReference>
<dbReference type="CDD" id="cd02440">
    <property type="entry name" value="AdoMet_MTases"/>
    <property type="match status" value="1"/>
</dbReference>
<dbReference type="PANTHER" id="PTHR44068">
    <property type="entry name" value="ZGC:194242"/>
    <property type="match status" value="1"/>
</dbReference>
<dbReference type="PANTHER" id="PTHR44068:SF11">
    <property type="entry name" value="GERANYL DIPHOSPHATE 2-C-METHYLTRANSFERASE"/>
    <property type="match status" value="1"/>
</dbReference>
<dbReference type="EMBL" id="JAGIOO010000001">
    <property type="protein sequence ID" value="MBP2471905.1"/>
    <property type="molecule type" value="Genomic_DNA"/>
</dbReference>
<gene>
    <name evidence="3" type="ORF">JOF53_000777</name>
</gene>
<evidence type="ECO:0000259" key="2">
    <source>
        <dbReference type="Pfam" id="PF08241"/>
    </source>
</evidence>
<protein>
    <submittedName>
        <fullName evidence="3">Cyclopropane fatty-acyl-phospholipid synthase-like methyltransferase</fullName>
    </submittedName>
</protein>
<feature type="domain" description="Methyltransferase type 11" evidence="2">
    <location>
        <begin position="72"/>
        <end position="166"/>
    </location>
</feature>
<dbReference type="SUPFAM" id="SSF53335">
    <property type="entry name" value="S-adenosyl-L-methionine-dependent methyltransferases"/>
    <property type="match status" value="1"/>
</dbReference>
<evidence type="ECO:0000256" key="1">
    <source>
        <dbReference type="ARBA" id="ARBA00022679"/>
    </source>
</evidence>
<dbReference type="Gene3D" id="3.40.50.150">
    <property type="entry name" value="Vaccinia Virus protein VP39"/>
    <property type="match status" value="1"/>
</dbReference>
<evidence type="ECO:0000313" key="4">
    <source>
        <dbReference type="Proteomes" id="UP001519363"/>
    </source>
</evidence>
<proteinExistence type="predicted"/>
<keyword evidence="4" id="KW-1185">Reference proteome</keyword>
<dbReference type="Pfam" id="PF08241">
    <property type="entry name" value="Methyltransf_11"/>
    <property type="match status" value="1"/>
</dbReference>
<keyword evidence="1" id="KW-0808">Transferase</keyword>
<sequence>MAETPAVVPVRVGLLYDRLAAIGQELFGASLHFGYWPASNGVPAPASLPEATRRLTGHLVDRLAVPPGSRVLDIGCGSGAAGVELATRRQVHVHGISVSATEVRQANDLARTTGQARFQFGTATAPAFADGTFDAAWALESLCHVPDRAAALTATARVLRPGARLLVTDFVTDTPHRAPHAIAPYAAPGTMAPLLTPAEYRNLLLSCGFAIRWHEDLTERVLPPTYAALTAALHARGADLRRRYGRDLVRCFERPNPATPRALAYHVFTVERRG</sequence>
<accession>A0ABS5A5M6</accession>
<dbReference type="Proteomes" id="UP001519363">
    <property type="component" value="Unassembled WGS sequence"/>
</dbReference>
<comment type="caution">
    <text evidence="3">The sequence shown here is derived from an EMBL/GenBank/DDBJ whole genome shotgun (WGS) entry which is preliminary data.</text>
</comment>
<organism evidence="3 4">
    <name type="scientific">Crossiella equi</name>
    <dbReference type="NCBI Taxonomy" id="130796"/>
    <lineage>
        <taxon>Bacteria</taxon>
        <taxon>Bacillati</taxon>
        <taxon>Actinomycetota</taxon>
        <taxon>Actinomycetes</taxon>
        <taxon>Pseudonocardiales</taxon>
        <taxon>Pseudonocardiaceae</taxon>
        <taxon>Crossiella</taxon>
    </lineage>
</organism>
<reference evidence="3 4" key="1">
    <citation type="submission" date="2021-03" db="EMBL/GenBank/DDBJ databases">
        <title>Sequencing the genomes of 1000 actinobacteria strains.</title>
        <authorList>
            <person name="Klenk H.-P."/>
        </authorList>
    </citation>
    <scope>NUCLEOTIDE SEQUENCE [LARGE SCALE GENOMIC DNA]</scope>
    <source>
        <strain evidence="3 4">DSM 44580</strain>
    </source>
</reference>
<dbReference type="InterPro" id="IPR050447">
    <property type="entry name" value="Erg6_SMT_methyltransf"/>
</dbReference>
<evidence type="ECO:0000313" key="3">
    <source>
        <dbReference type="EMBL" id="MBP2471905.1"/>
    </source>
</evidence>
<dbReference type="InterPro" id="IPR029063">
    <property type="entry name" value="SAM-dependent_MTases_sf"/>
</dbReference>